<dbReference type="AlphaFoldDB" id="A0A813KV21"/>
<accession>A0A813KV21</accession>
<feature type="non-terminal residue" evidence="1">
    <location>
        <position position="167"/>
    </location>
</feature>
<organism evidence="1 2">
    <name type="scientific">Polarella glacialis</name>
    <name type="common">Dinoflagellate</name>
    <dbReference type="NCBI Taxonomy" id="89957"/>
    <lineage>
        <taxon>Eukaryota</taxon>
        <taxon>Sar</taxon>
        <taxon>Alveolata</taxon>
        <taxon>Dinophyceae</taxon>
        <taxon>Suessiales</taxon>
        <taxon>Suessiaceae</taxon>
        <taxon>Polarella</taxon>
    </lineage>
</organism>
<sequence length="167" mass="17597">PRSFRAASPQSGGIRDVAARCTRARRDGGALWKRCDASISPRQGQMAGADRLAGSRHVKRGVANRRCRCSSALAASSDSRGRFGGVRRASGVALPRVGGATSFAELSPAALWDRCRARAAGKLHAIGTRAAPFAGSEWVISRISRARWQGAALALRSKARRGGGRSC</sequence>
<evidence type="ECO:0000313" key="1">
    <source>
        <dbReference type="EMBL" id="CAE8712527.1"/>
    </source>
</evidence>
<dbReference type="EMBL" id="CAJNNW010032338">
    <property type="protein sequence ID" value="CAE8712527.1"/>
    <property type="molecule type" value="Genomic_DNA"/>
</dbReference>
<name>A0A813KV21_POLGL</name>
<dbReference type="Proteomes" id="UP000626109">
    <property type="component" value="Unassembled WGS sequence"/>
</dbReference>
<proteinExistence type="predicted"/>
<reference evidence="1" key="1">
    <citation type="submission" date="2021-02" db="EMBL/GenBank/DDBJ databases">
        <authorList>
            <person name="Dougan E. K."/>
            <person name="Rhodes N."/>
            <person name="Thang M."/>
            <person name="Chan C."/>
        </authorList>
    </citation>
    <scope>NUCLEOTIDE SEQUENCE</scope>
</reference>
<evidence type="ECO:0000313" key="2">
    <source>
        <dbReference type="Proteomes" id="UP000626109"/>
    </source>
</evidence>
<protein>
    <submittedName>
        <fullName evidence="1">Uncharacterized protein</fullName>
    </submittedName>
</protein>
<gene>
    <name evidence="1" type="ORF">PGLA2088_LOCUS37072</name>
</gene>
<comment type="caution">
    <text evidence="1">The sequence shown here is derived from an EMBL/GenBank/DDBJ whole genome shotgun (WGS) entry which is preliminary data.</text>
</comment>